<evidence type="ECO:0000256" key="1">
    <source>
        <dbReference type="SAM" id="MobiDB-lite"/>
    </source>
</evidence>
<name>A0A4Y4E1J4_CELCE</name>
<comment type="caution">
    <text evidence="3">The sequence shown here is derived from an EMBL/GenBank/DDBJ whole genome shotgun (WGS) entry which is preliminary data.</text>
</comment>
<reference evidence="3 4" key="1">
    <citation type="submission" date="2019-06" db="EMBL/GenBank/DDBJ databases">
        <title>Whole genome shotgun sequence of Cellulosimicrobium cellulans NBRC 15516.</title>
        <authorList>
            <person name="Hosoyama A."/>
            <person name="Uohara A."/>
            <person name="Ohji S."/>
            <person name="Ichikawa N."/>
        </authorList>
    </citation>
    <scope>NUCLEOTIDE SEQUENCE [LARGE SCALE GENOMIC DNA]</scope>
    <source>
        <strain evidence="3 4">NBRC 15516</strain>
    </source>
</reference>
<proteinExistence type="predicted"/>
<feature type="transmembrane region" description="Helical" evidence="2">
    <location>
        <begin position="258"/>
        <end position="282"/>
    </location>
</feature>
<protein>
    <submittedName>
        <fullName evidence="3">Uncharacterized protein</fullName>
    </submittedName>
</protein>
<evidence type="ECO:0000313" key="3">
    <source>
        <dbReference type="EMBL" id="GED10833.1"/>
    </source>
</evidence>
<keyword evidence="2" id="KW-0812">Transmembrane</keyword>
<feature type="transmembrane region" description="Helical" evidence="2">
    <location>
        <begin position="217"/>
        <end position="238"/>
    </location>
</feature>
<gene>
    <name evidence="3" type="ORF">CCE02nite_28320</name>
</gene>
<dbReference type="AlphaFoldDB" id="A0A4Y4E1J4"/>
<evidence type="ECO:0000313" key="4">
    <source>
        <dbReference type="Proteomes" id="UP000316659"/>
    </source>
</evidence>
<keyword evidence="2" id="KW-1133">Transmembrane helix</keyword>
<feature type="region of interest" description="Disordered" evidence="1">
    <location>
        <begin position="191"/>
        <end position="214"/>
    </location>
</feature>
<feature type="transmembrane region" description="Helical" evidence="2">
    <location>
        <begin position="141"/>
        <end position="161"/>
    </location>
</feature>
<feature type="transmembrane region" description="Helical" evidence="2">
    <location>
        <begin position="108"/>
        <end position="129"/>
    </location>
</feature>
<accession>A0A4Y4E1J4</accession>
<sequence length="402" mass="41181">MRLTVLAGLATASGALLTGTVLGFLVLLGVTLMGGELVEGGRHEAEEVMRTSLGWWVLTLAVTTVAFVPLRAAATLVTAAALVGEGRPSTDVPPRSVRRRLTESNPPGALAGLAWTLLVLAVLAGGVVAPFAMTADDAERVPVIVVSAVVGAAAAVGLAALRGLRARWEATREHVRTTWGTNEVRFAEAAEGRRRAALGPQPASSGDTRRPARNGRAAAVLGGTGLVGFVLFMVGATMRHPRKYGPDEYYGPVGEASIDVLVGVGGALVGGALLVGAAWLLLPGSRRGRERRAALDLLRSPAGAAPPPDDAVRELLSPWSPPVSLALAWLVGAGLVTPSVLAGLAGTGAALLFDGFPFALVALTLLASAAGAAVVVVLDVPRSARRRAQVRERWHVGDDGAA</sequence>
<organism evidence="3 4">
    <name type="scientific">Cellulosimicrobium cellulans</name>
    <name type="common">Arthrobacter luteus</name>
    <dbReference type="NCBI Taxonomy" id="1710"/>
    <lineage>
        <taxon>Bacteria</taxon>
        <taxon>Bacillati</taxon>
        <taxon>Actinomycetota</taxon>
        <taxon>Actinomycetes</taxon>
        <taxon>Micrococcales</taxon>
        <taxon>Promicromonosporaceae</taxon>
        <taxon>Cellulosimicrobium</taxon>
    </lineage>
</organism>
<dbReference type="Proteomes" id="UP000316659">
    <property type="component" value="Unassembled WGS sequence"/>
</dbReference>
<feature type="transmembrane region" description="Helical" evidence="2">
    <location>
        <begin position="323"/>
        <end position="344"/>
    </location>
</feature>
<feature type="transmembrane region" description="Helical" evidence="2">
    <location>
        <begin position="55"/>
        <end position="83"/>
    </location>
</feature>
<feature type="transmembrane region" description="Helical" evidence="2">
    <location>
        <begin position="356"/>
        <end position="378"/>
    </location>
</feature>
<dbReference type="EMBL" id="BJNZ01000019">
    <property type="protein sequence ID" value="GED10833.1"/>
    <property type="molecule type" value="Genomic_DNA"/>
</dbReference>
<keyword evidence="2" id="KW-0472">Membrane</keyword>
<evidence type="ECO:0000256" key="2">
    <source>
        <dbReference type="SAM" id="Phobius"/>
    </source>
</evidence>